<organism evidence="9 10">
    <name type="scientific">Kipferlia bialata</name>
    <dbReference type="NCBI Taxonomy" id="797122"/>
    <lineage>
        <taxon>Eukaryota</taxon>
        <taxon>Metamonada</taxon>
        <taxon>Carpediemonas-like organisms</taxon>
        <taxon>Kipferlia</taxon>
    </lineage>
</organism>
<evidence type="ECO:0000259" key="8">
    <source>
        <dbReference type="Pfam" id="PF04983"/>
    </source>
</evidence>
<gene>
    <name evidence="9" type="ORF">KIPB_017271</name>
</gene>
<dbReference type="EMBL" id="BDIP01011371">
    <property type="protein sequence ID" value="GIQ93074.1"/>
    <property type="molecule type" value="Genomic_DNA"/>
</dbReference>
<evidence type="ECO:0000256" key="4">
    <source>
        <dbReference type="ARBA" id="ARBA00022695"/>
    </source>
</evidence>
<keyword evidence="2" id="KW-0240">DNA-directed RNA polymerase</keyword>
<keyword evidence="5" id="KW-0479">Metal-binding</keyword>
<dbReference type="GO" id="GO:0003899">
    <property type="term" value="F:DNA-directed RNA polymerase activity"/>
    <property type="evidence" value="ECO:0007669"/>
    <property type="project" value="UniProtKB-EC"/>
</dbReference>
<dbReference type="GO" id="GO:0003677">
    <property type="term" value="F:DNA binding"/>
    <property type="evidence" value="ECO:0007669"/>
    <property type="project" value="InterPro"/>
</dbReference>
<evidence type="ECO:0000313" key="10">
    <source>
        <dbReference type="Proteomes" id="UP000265618"/>
    </source>
</evidence>
<accession>A0A9K3GR88</accession>
<evidence type="ECO:0000313" key="9">
    <source>
        <dbReference type="EMBL" id="GIQ93074.1"/>
    </source>
</evidence>
<dbReference type="PANTHER" id="PTHR48446">
    <property type="entry name" value="DNA-DIRECTED RNA POLYMERASE SUBUNIT BETA' N-TERMINAL SECTION"/>
    <property type="match status" value="1"/>
</dbReference>
<evidence type="ECO:0000256" key="3">
    <source>
        <dbReference type="ARBA" id="ARBA00022679"/>
    </source>
</evidence>
<evidence type="ECO:0000256" key="2">
    <source>
        <dbReference type="ARBA" id="ARBA00022478"/>
    </source>
</evidence>
<evidence type="ECO:0000256" key="5">
    <source>
        <dbReference type="ARBA" id="ARBA00022723"/>
    </source>
</evidence>
<dbReference type="AlphaFoldDB" id="A0A9K3GR88"/>
<evidence type="ECO:0000256" key="1">
    <source>
        <dbReference type="ARBA" id="ARBA00012418"/>
    </source>
</evidence>
<reference evidence="9 10" key="1">
    <citation type="journal article" date="2018" name="PLoS ONE">
        <title>The draft genome of Kipferlia bialata reveals reductive genome evolution in fornicate parasites.</title>
        <authorList>
            <person name="Tanifuji G."/>
            <person name="Takabayashi S."/>
            <person name="Kume K."/>
            <person name="Takagi M."/>
            <person name="Nakayama T."/>
            <person name="Kamikawa R."/>
            <person name="Inagaki Y."/>
            <person name="Hashimoto T."/>
        </authorList>
    </citation>
    <scope>NUCLEOTIDE SEQUENCE [LARGE SCALE GENOMIC DNA]</scope>
    <source>
        <strain evidence="9">NY0173</strain>
    </source>
</reference>
<keyword evidence="4" id="KW-0548">Nucleotidyltransferase</keyword>
<dbReference type="Gene3D" id="1.10.274.100">
    <property type="entry name" value="RNA polymerase Rpb1, domain 3"/>
    <property type="match status" value="1"/>
</dbReference>
<proteinExistence type="predicted"/>
<dbReference type="Pfam" id="PF04983">
    <property type="entry name" value="RNA_pol_Rpb1_3"/>
    <property type="match status" value="1"/>
</dbReference>
<dbReference type="InterPro" id="IPR042102">
    <property type="entry name" value="RNA_pol_Rpb1_3_sf"/>
</dbReference>
<sequence length="83" mass="9006">EARAEAIKLMGIEENLISPRDGAGIITPIQDFITGAYVLSHKNTFLTRAEFMQLCAAAYDGAEHIDVPAPAVLFPVPMYTGKQ</sequence>
<comment type="caution">
    <text evidence="9">The sequence shown here is derived from an EMBL/GenBank/DDBJ whole genome shotgun (WGS) entry which is preliminary data.</text>
</comment>
<keyword evidence="6" id="KW-0862">Zinc</keyword>
<dbReference type="GO" id="GO:0006351">
    <property type="term" value="P:DNA-templated transcription"/>
    <property type="evidence" value="ECO:0007669"/>
    <property type="project" value="InterPro"/>
</dbReference>
<keyword evidence="10" id="KW-1185">Reference proteome</keyword>
<name>A0A9K3GR88_9EUKA</name>
<dbReference type="OrthoDB" id="5864301at2759"/>
<evidence type="ECO:0000256" key="6">
    <source>
        <dbReference type="ARBA" id="ARBA00022833"/>
    </source>
</evidence>
<dbReference type="SUPFAM" id="SSF64484">
    <property type="entry name" value="beta and beta-prime subunits of DNA dependent RNA-polymerase"/>
    <property type="match status" value="1"/>
</dbReference>
<dbReference type="EC" id="2.7.7.6" evidence="1"/>
<keyword evidence="3" id="KW-0808">Transferase</keyword>
<keyword evidence="7" id="KW-0804">Transcription</keyword>
<evidence type="ECO:0000256" key="7">
    <source>
        <dbReference type="ARBA" id="ARBA00023163"/>
    </source>
</evidence>
<dbReference type="Proteomes" id="UP000265618">
    <property type="component" value="Unassembled WGS sequence"/>
</dbReference>
<dbReference type="PANTHER" id="PTHR48446:SF1">
    <property type="entry name" value="DNA-DIRECTED RNA POLYMERASE SUBUNIT BETA' N-TERMINAL SECTION"/>
    <property type="match status" value="1"/>
</dbReference>
<feature type="domain" description="RNA polymerase Rpb1" evidence="8">
    <location>
        <begin position="15"/>
        <end position="83"/>
    </location>
</feature>
<dbReference type="GO" id="GO:0046872">
    <property type="term" value="F:metal ion binding"/>
    <property type="evidence" value="ECO:0007669"/>
    <property type="project" value="UniProtKB-KW"/>
</dbReference>
<dbReference type="GO" id="GO:0000428">
    <property type="term" value="C:DNA-directed RNA polymerase complex"/>
    <property type="evidence" value="ECO:0007669"/>
    <property type="project" value="UniProtKB-KW"/>
</dbReference>
<protein>
    <recommendedName>
        <fullName evidence="1">DNA-directed RNA polymerase</fullName>
        <ecNumber evidence="1">2.7.7.6</ecNumber>
    </recommendedName>
</protein>
<dbReference type="InterPro" id="IPR007066">
    <property type="entry name" value="RNA_pol_Rpb1_3"/>
</dbReference>
<feature type="non-terminal residue" evidence="9">
    <location>
        <position position="83"/>
    </location>
</feature>
<dbReference type="InterPro" id="IPR015700">
    <property type="entry name" value="RPC1"/>
</dbReference>
<feature type="non-terminal residue" evidence="9">
    <location>
        <position position="1"/>
    </location>
</feature>